<name>A0ACC0MG26_RHOML</name>
<protein>
    <submittedName>
        <fullName evidence="1">Uncharacterized protein</fullName>
    </submittedName>
</protein>
<comment type="caution">
    <text evidence="1">The sequence shown here is derived from an EMBL/GenBank/DDBJ whole genome shotgun (WGS) entry which is preliminary data.</text>
</comment>
<reference evidence="1" key="1">
    <citation type="submission" date="2022-02" db="EMBL/GenBank/DDBJ databases">
        <title>Plant Genome Project.</title>
        <authorList>
            <person name="Zhang R.-G."/>
        </authorList>
    </citation>
    <scope>NUCLEOTIDE SEQUENCE</scope>
    <source>
        <strain evidence="1">AT1</strain>
    </source>
</reference>
<proteinExistence type="predicted"/>
<evidence type="ECO:0000313" key="2">
    <source>
        <dbReference type="Proteomes" id="UP001062846"/>
    </source>
</evidence>
<keyword evidence="2" id="KW-1185">Reference proteome</keyword>
<organism evidence="1 2">
    <name type="scientific">Rhododendron molle</name>
    <name type="common">Chinese azalea</name>
    <name type="synonym">Azalea mollis</name>
    <dbReference type="NCBI Taxonomy" id="49168"/>
    <lineage>
        <taxon>Eukaryota</taxon>
        <taxon>Viridiplantae</taxon>
        <taxon>Streptophyta</taxon>
        <taxon>Embryophyta</taxon>
        <taxon>Tracheophyta</taxon>
        <taxon>Spermatophyta</taxon>
        <taxon>Magnoliopsida</taxon>
        <taxon>eudicotyledons</taxon>
        <taxon>Gunneridae</taxon>
        <taxon>Pentapetalae</taxon>
        <taxon>asterids</taxon>
        <taxon>Ericales</taxon>
        <taxon>Ericaceae</taxon>
        <taxon>Ericoideae</taxon>
        <taxon>Rhodoreae</taxon>
        <taxon>Rhododendron</taxon>
    </lineage>
</organism>
<dbReference type="Proteomes" id="UP001062846">
    <property type="component" value="Chromosome 9"/>
</dbReference>
<gene>
    <name evidence="1" type="ORF">RHMOL_Rhmol09G0215100</name>
</gene>
<sequence length="159" mass="17401">MEVVGITTAFAFVAVFGKREDARALAKLLSGHLANTFGELALLGDVDASSYLFIPWGICILTMDTADENVGELYVRNAIAEGVAPVGSLRILQHVESIQVPLSWKLLESESEKDVTWVKKQFRVHEPLVEAPGKITALIQREIMKKVGVEGYGVTSFKV</sequence>
<dbReference type="EMBL" id="CM046396">
    <property type="protein sequence ID" value="KAI8539849.1"/>
    <property type="molecule type" value="Genomic_DNA"/>
</dbReference>
<accession>A0ACC0MG26</accession>
<evidence type="ECO:0000313" key="1">
    <source>
        <dbReference type="EMBL" id="KAI8539849.1"/>
    </source>
</evidence>